<sequence length="393" mass="45189">MKKNNKYLFYALFLCIPLVFTACGKNKADELPLGEVNEVPAEPEVVTESEEVVEEPEEEGLPIIEDREVVNGKMQSYLTGQWIDEKIATRRPLAVMIPNNTPAMPQYGLSKAGIIYEAPVEGRITRLMAIFEDYDELDHIGPVRSSRDYYIYVAMGYEAIYCNWGLARPYVEELINRDTVQNISAAVVGIHNPSDEAFGRISRPGYATEFTGYLFMDGLNKAIERHEYETQYDENYVPQFTFIADDNRAEYAENDDVTLIYPGGKENNAGGYGAYNPYFEYNSSDKLYYRFQDDKEQIDEYNKEQLAVSNVVLQYCHGEVRDEKDYLAFGVHGEGEALIFTNGKVIEGTWKRYDGDNTPAKFYDKDDNEIIFNQGKTWICNIWKEYGEFVEYE</sequence>
<evidence type="ECO:0000313" key="4">
    <source>
        <dbReference type="EMBL" id="TCL59519.1"/>
    </source>
</evidence>
<dbReference type="EMBL" id="SLUO01000004">
    <property type="protein sequence ID" value="TCL59519.1"/>
    <property type="molecule type" value="Genomic_DNA"/>
</dbReference>
<dbReference type="Gene3D" id="3.50.90.10">
    <property type="entry name" value="YerB-like"/>
    <property type="match status" value="1"/>
</dbReference>
<evidence type="ECO:0000313" key="5">
    <source>
        <dbReference type="Proteomes" id="UP000295718"/>
    </source>
</evidence>
<protein>
    <submittedName>
        <fullName evidence="4">DUF3048 family protein</fullName>
    </submittedName>
</protein>
<dbReference type="InterPro" id="IPR035328">
    <property type="entry name" value="DUF3048_C"/>
</dbReference>
<dbReference type="Proteomes" id="UP000295718">
    <property type="component" value="Unassembled WGS sequence"/>
</dbReference>
<dbReference type="AlphaFoldDB" id="A0A4R1R2D0"/>
<gene>
    <name evidence="4" type="ORF">EDD76_104257</name>
</gene>
<dbReference type="RefSeq" id="WP_035315843.1">
    <property type="nucleotide sequence ID" value="NZ_JPNB01000002.1"/>
</dbReference>
<dbReference type="PROSITE" id="PS51257">
    <property type="entry name" value="PROKAR_LIPOPROTEIN"/>
    <property type="match status" value="1"/>
</dbReference>
<dbReference type="Pfam" id="PF17479">
    <property type="entry name" value="DUF3048_C"/>
    <property type="match status" value="1"/>
</dbReference>
<evidence type="ECO:0000259" key="3">
    <source>
        <dbReference type="Pfam" id="PF17479"/>
    </source>
</evidence>
<feature type="signal peptide" evidence="1">
    <location>
        <begin position="1"/>
        <end position="22"/>
    </location>
</feature>
<dbReference type="Pfam" id="PF11258">
    <property type="entry name" value="DUF3048"/>
    <property type="match status" value="1"/>
</dbReference>
<keyword evidence="5" id="KW-1185">Reference proteome</keyword>
<organism evidence="4 5">
    <name type="scientific">Kineothrix alysoides</name>
    <dbReference type="NCBI Taxonomy" id="1469948"/>
    <lineage>
        <taxon>Bacteria</taxon>
        <taxon>Bacillati</taxon>
        <taxon>Bacillota</taxon>
        <taxon>Clostridia</taxon>
        <taxon>Lachnospirales</taxon>
        <taxon>Lachnospiraceae</taxon>
        <taxon>Kineothrix</taxon>
    </lineage>
</organism>
<evidence type="ECO:0000256" key="1">
    <source>
        <dbReference type="SAM" id="SignalP"/>
    </source>
</evidence>
<feature type="domain" description="DUF3048" evidence="2">
    <location>
        <begin position="78"/>
        <end position="200"/>
    </location>
</feature>
<dbReference type="OrthoDB" id="9779102at2"/>
<accession>A0A4R1R2D0</accession>
<name>A0A4R1R2D0_9FIRM</name>
<keyword evidence="1" id="KW-0732">Signal</keyword>
<reference evidence="4 5" key="1">
    <citation type="submission" date="2019-03" db="EMBL/GenBank/DDBJ databases">
        <title>Genomic Encyclopedia of Type Strains, Phase IV (KMG-IV): sequencing the most valuable type-strain genomes for metagenomic binning, comparative biology and taxonomic classification.</title>
        <authorList>
            <person name="Goeker M."/>
        </authorList>
    </citation>
    <scope>NUCLEOTIDE SEQUENCE [LARGE SCALE GENOMIC DNA]</scope>
    <source>
        <strain evidence="4 5">DSM 100556</strain>
    </source>
</reference>
<proteinExistence type="predicted"/>
<dbReference type="InterPro" id="IPR021416">
    <property type="entry name" value="DUF3048_N"/>
</dbReference>
<dbReference type="STRING" id="1469948.GCA_000732725_03604"/>
<feature type="chain" id="PRO_5039061146" evidence="1">
    <location>
        <begin position="23"/>
        <end position="393"/>
    </location>
</feature>
<feature type="domain" description="DUF3048" evidence="3">
    <location>
        <begin position="275"/>
        <end position="379"/>
    </location>
</feature>
<dbReference type="InterPro" id="IPR023158">
    <property type="entry name" value="YerB-like_sf"/>
</dbReference>
<comment type="caution">
    <text evidence="4">The sequence shown here is derived from an EMBL/GenBank/DDBJ whole genome shotgun (WGS) entry which is preliminary data.</text>
</comment>
<dbReference type="SUPFAM" id="SSF159774">
    <property type="entry name" value="YerB-like"/>
    <property type="match status" value="1"/>
</dbReference>
<evidence type="ECO:0000259" key="2">
    <source>
        <dbReference type="Pfam" id="PF11258"/>
    </source>
</evidence>